<dbReference type="eggNOG" id="COG1354">
    <property type="taxonomic scope" value="Bacteria"/>
</dbReference>
<protein>
    <recommendedName>
        <fullName evidence="1">Segregation and condensation protein A</fullName>
    </recommendedName>
</protein>
<feature type="compositionally biased region" description="Basic and acidic residues" evidence="2">
    <location>
        <begin position="14"/>
        <end position="23"/>
    </location>
</feature>
<dbReference type="KEGG" id="rva:Rvan_1923"/>
<evidence type="ECO:0000256" key="1">
    <source>
        <dbReference type="ARBA" id="ARBA00044777"/>
    </source>
</evidence>
<organism evidence="3 4">
    <name type="scientific">Rhodomicrobium vannielii (strain ATCC 17100 / DSM 162 / LMG 4299 / NCIMB 10020 / ATH 3.1.1)</name>
    <dbReference type="NCBI Taxonomy" id="648757"/>
    <lineage>
        <taxon>Bacteria</taxon>
        <taxon>Pseudomonadati</taxon>
        <taxon>Pseudomonadota</taxon>
        <taxon>Alphaproteobacteria</taxon>
        <taxon>Hyphomicrobiales</taxon>
        <taxon>Hyphomicrobiaceae</taxon>
        <taxon>Rhodomicrobium</taxon>
    </lineage>
</organism>
<dbReference type="AlphaFoldDB" id="E3I0R9"/>
<dbReference type="PANTHER" id="PTHR33969">
    <property type="entry name" value="SEGREGATION AND CONDENSATION PROTEIN A"/>
    <property type="match status" value="1"/>
</dbReference>
<proteinExistence type="predicted"/>
<feature type="region of interest" description="Disordered" evidence="2">
    <location>
        <begin position="299"/>
        <end position="319"/>
    </location>
</feature>
<reference evidence="4" key="1">
    <citation type="journal article" date="2011" name="J. Bacteriol.">
        <title>Genome sequences of eight morphologically diverse alphaproteobacteria.</title>
        <authorList>
            <consortium name="US DOE Joint Genome Institute"/>
            <person name="Brown P.J."/>
            <person name="Kysela D.T."/>
            <person name="Buechlein A."/>
            <person name="Hemmerich C."/>
            <person name="Brun Y.V."/>
        </authorList>
    </citation>
    <scope>NUCLEOTIDE SEQUENCE [LARGE SCALE GENOMIC DNA]</scope>
    <source>
        <strain evidence="4">ATCC 17100 / ATH 3.1.1 / DSM 162 / LMG 4299</strain>
    </source>
</reference>
<dbReference type="InterPro" id="IPR003768">
    <property type="entry name" value="ScpA"/>
</dbReference>
<sequence>MSDETDNGGSNETRAVRPDRGADAVDSWDAPERIEPEDEADILLLELDGFEGPLDLLLQLARTQKVDLAKLSILDLANQYLAYIEAARALRLEIAADYLVMAAWLAYLKSKLLLPEKEQEQDGLSGKELAAQLAFRLKRLEAMREALASLMGRKRLGVDLFPRGMPEGIRIVRSNVYQASIFDLLKAYAEQRQRTAVTEVKWGGRVVWSIKMARDRLSKLLGKLPDWAELDTFLEEYKPSATLANTVTASSFGATLELAREGYLELRQDRAFGPLYLKWLTDKPNGIDVLGVDVTADERSDDATEEANIEDTGLAEDAA</sequence>
<dbReference type="Gene3D" id="6.10.250.2410">
    <property type="match status" value="1"/>
</dbReference>
<evidence type="ECO:0000256" key="2">
    <source>
        <dbReference type="SAM" id="MobiDB-lite"/>
    </source>
</evidence>
<accession>E3I0R9</accession>
<dbReference type="Proteomes" id="UP000001399">
    <property type="component" value="Chromosome"/>
</dbReference>
<dbReference type="RefSeq" id="WP_013419545.1">
    <property type="nucleotide sequence ID" value="NC_014664.1"/>
</dbReference>
<gene>
    <name evidence="3" type="ordered locus">Rvan_1923</name>
</gene>
<dbReference type="EMBL" id="CP002292">
    <property type="protein sequence ID" value="ADP71159.1"/>
    <property type="molecule type" value="Genomic_DNA"/>
</dbReference>
<dbReference type="STRING" id="648757.Rvan_1923"/>
<dbReference type="Pfam" id="PF02616">
    <property type="entry name" value="SMC_ScpA"/>
    <property type="match status" value="1"/>
</dbReference>
<keyword evidence="4" id="KW-1185">Reference proteome</keyword>
<evidence type="ECO:0000313" key="4">
    <source>
        <dbReference type="Proteomes" id="UP000001399"/>
    </source>
</evidence>
<dbReference type="HOGENOM" id="CLU_038686_2_0_5"/>
<feature type="region of interest" description="Disordered" evidence="2">
    <location>
        <begin position="1"/>
        <end position="31"/>
    </location>
</feature>
<evidence type="ECO:0000313" key="3">
    <source>
        <dbReference type="EMBL" id="ADP71159.1"/>
    </source>
</evidence>
<name>E3I0R9_RHOVT</name>
<dbReference type="PANTHER" id="PTHR33969:SF2">
    <property type="entry name" value="SEGREGATION AND CONDENSATION PROTEIN A"/>
    <property type="match status" value="1"/>
</dbReference>